<dbReference type="EMBL" id="CAOJ01012299">
    <property type="protein sequence ID" value="CCO33897.1"/>
    <property type="molecule type" value="Genomic_DNA"/>
</dbReference>
<organism evidence="1 2">
    <name type="scientific">Thanatephorus cucumeris (strain AG1-IB / isolate 7/3/14)</name>
    <name type="common">Lettuce bottom rot fungus</name>
    <name type="synonym">Rhizoctonia solani</name>
    <dbReference type="NCBI Taxonomy" id="1108050"/>
    <lineage>
        <taxon>Eukaryota</taxon>
        <taxon>Fungi</taxon>
        <taxon>Dikarya</taxon>
        <taxon>Basidiomycota</taxon>
        <taxon>Agaricomycotina</taxon>
        <taxon>Agaricomycetes</taxon>
        <taxon>Cantharellales</taxon>
        <taxon>Ceratobasidiaceae</taxon>
        <taxon>Rhizoctonia</taxon>
        <taxon>Rhizoctonia solani AG-1</taxon>
    </lineage>
</organism>
<dbReference type="HOGENOM" id="CLU_056229_0_0_1"/>
<proteinExistence type="predicted"/>
<comment type="caution">
    <text evidence="1">The sequence shown here is derived from an EMBL/GenBank/DDBJ whole genome shotgun (WGS) entry which is preliminary data.</text>
</comment>
<dbReference type="AlphaFoldDB" id="M5CDF5"/>
<sequence>MSTKSLSGAPRLKFNNAFNWARLASKHTFLRPLEAYGAAIELLPQFIWLGATTTQRYDDLLVAEALAVRAASVAIVSSNYTLAIEWLEHARCVVWNQSLMLRSPLEDLHSVNKDLAARLQVVADTLHSASLESRESRALSSGSMSPEEVAQEHRSLAKEYSSLLARVRTIPGFEDFLQPTKSKELVGAARYGPIVVINCDDTHCDALIILPGQYDIKHVPLPNFTKEKAKSTRFEIEHLIRSKRLKEGVIKRRPVLPAKEVDFEGLLAVLWYDIVKPVLDHLGYMVRFLIVSYSYRHANKLI</sequence>
<evidence type="ECO:0000313" key="2">
    <source>
        <dbReference type="Proteomes" id="UP000012065"/>
    </source>
</evidence>
<reference evidence="1 2" key="1">
    <citation type="journal article" date="2013" name="J. Biotechnol.">
        <title>Establishment and interpretation of the genome sequence of the phytopathogenic fungus Rhizoctonia solani AG1-IB isolate 7/3/14.</title>
        <authorList>
            <person name="Wibberg D.W."/>
            <person name="Jelonek L.J."/>
            <person name="Rupp O.R."/>
            <person name="Hennig M.H."/>
            <person name="Eikmeyer F.E."/>
            <person name="Goesmann A.G."/>
            <person name="Hartmann A.H."/>
            <person name="Borriss R.B."/>
            <person name="Grosch R.G."/>
            <person name="Puehler A.P."/>
            <person name="Schlueter A.S."/>
        </authorList>
    </citation>
    <scope>NUCLEOTIDE SEQUENCE [LARGE SCALE GENOMIC DNA]</scope>
    <source>
        <strain evidence="2">AG1-IB / isolate 7/3/14</strain>
    </source>
</reference>
<evidence type="ECO:0000313" key="1">
    <source>
        <dbReference type="EMBL" id="CCO33897.1"/>
    </source>
</evidence>
<accession>M5CDF5</accession>
<protein>
    <submittedName>
        <fullName evidence="1">Uncharacterized protein</fullName>
    </submittedName>
</protein>
<gene>
    <name evidence="1" type="ORF">BN14_07984</name>
</gene>
<name>M5CDF5_THACB</name>
<dbReference type="Proteomes" id="UP000012065">
    <property type="component" value="Unassembled WGS sequence"/>
</dbReference>